<dbReference type="Proteomes" id="UP001595377">
    <property type="component" value="Unassembled WGS sequence"/>
</dbReference>
<feature type="compositionally biased region" description="Low complexity" evidence="2">
    <location>
        <begin position="60"/>
        <end position="70"/>
    </location>
</feature>
<dbReference type="EMBL" id="JBHRSP010000029">
    <property type="protein sequence ID" value="MFC3074933.1"/>
    <property type="molecule type" value="Genomic_DNA"/>
</dbReference>
<dbReference type="RefSeq" id="WP_257315598.1">
    <property type="nucleotide sequence ID" value="NZ_JANFDG010000013.1"/>
</dbReference>
<evidence type="ECO:0008006" key="5">
    <source>
        <dbReference type="Google" id="ProtNLM"/>
    </source>
</evidence>
<keyword evidence="4" id="KW-1185">Reference proteome</keyword>
<sequence>MAEKGRTMPPKPSDDDLDLLTEEERQGLLDDAIVDEGLDDDAGDDEDGGSDAGAGESDDGAAAAATESGDAGSGEPDGGDEADEQSADAGGADAAAAAAADAVAAAAAADTGAAAVAEPEERAASWILPPELGQKIDELDKARDALAEQFDDGELTAKEYREKLKPIEKELDELKDRRTAANVERDLEIRRYKTETVPGFLEAHPEYADPESPLYTMLDQTLRKLQQSSRDPLSPRLLERAHEQIAGQVRKAFGVDVTAPKPKDPNPKPAAPKREIPPTLANVPTSDITDADDGGEFAYLDRLATQDVEKYEAALAKMSDEARERYLAQ</sequence>
<accession>A0ABV7DL32</accession>
<name>A0ABV7DL32_9HYPH</name>
<reference evidence="4" key="1">
    <citation type="journal article" date="2019" name="Int. J. Syst. Evol. Microbiol.">
        <title>The Global Catalogue of Microorganisms (GCM) 10K type strain sequencing project: providing services to taxonomists for standard genome sequencing and annotation.</title>
        <authorList>
            <consortium name="The Broad Institute Genomics Platform"/>
            <consortium name="The Broad Institute Genome Sequencing Center for Infectious Disease"/>
            <person name="Wu L."/>
            <person name="Ma J."/>
        </authorList>
    </citation>
    <scope>NUCLEOTIDE SEQUENCE [LARGE SCALE GENOMIC DNA]</scope>
    <source>
        <strain evidence="4">KCTC 52677</strain>
    </source>
</reference>
<feature type="coiled-coil region" evidence="1">
    <location>
        <begin position="157"/>
        <end position="184"/>
    </location>
</feature>
<keyword evidence="1" id="KW-0175">Coiled coil</keyword>
<feature type="compositionally biased region" description="Acidic residues" evidence="2">
    <location>
        <begin position="77"/>
        <end position="86"/>
    </location>
</feature>
<feature type="compositionally biased region" description="Low complexity" evidence="2">
    <location>
        <begin position="87"/>
        <end position="117"/>
    </location>
</feature>
<feature type="compositionally biased region" description="Basic and acidic residues" evidence="2">
    <location>
        <begin position="261"/>
        <end position="276"/>
    </location>
</feature>
<feature type="region of interest" description="Disordered" evidence="2">
    <location>
        <begin position="251"/>
        <end position="292"/>
    </location>
</feature>
<evidence type="ECO:0000256" key="2">
    <source>
        <dbReference type="SAM" id="MobiDB-lite"/>
    </source>
</evidence>
<gene>
    <name evidence="3" type="ORF">ACFOHH_17620</name>
</gene>
<protein>
    <recommendedName>
        <fullName evidence="5">Scaffolding protein</fullName>
    </recommendedName>
</protein>
<organism evidence="3 4">
    <name type="scientific">Shinella pollutisoli</name>
    <dbReference type="NCBI Taxonomy" id="2250594"/>
    <lineage>
        <taxon>Bacteria</taxon>
        <taxon>Pseudomonadati</taxon>
        <taxon>Pseudomonadota</taxon>
        <taxon>Alphaproteobacteria</taxon>
        <taxon>Hyphomicrobiales</taxon>
        <taxon>Rhizobiaceae</taxon>
        <taxon>Shinella</taxon>
    </lineage>
</organism>
<feature type="compositionally biased region" description="Acidic residues" evidence="2">
    <location>
        <begin position="32"/>
        <end position="49"/>
    </location>
</feature>
<feature type="region of interest" description="Disordered" evidence="2">
    <location>
        <begin position="1"/>
        <end position="129"/>
    </location>
</feature>
<evidence type="ECO:0000313" key="3">
    <source>
        <dbReference type="EMBL" id="MFC3074933.1"/>
    </source>
</evidence>
<evidence type="ECO:0000313" key="4">
    <source>
        <dbReference type="Proteomes" id="UP001595377"/>
    </source>
</evidence>
<proteinExistence type="predicted"/>
<evidence type="ECO:0000256" key="1">
    <source>
        <dbReference type="SAM" id="Coils"/>
    </source>
</evidence>
<comment type="caution">
    <text evidence="3">The sequence shown here is derived from an EMBL/GenBank/DDBJ whole genome shotgun (WGS) entry which is preliminary data.</text>
</comment>